<evidence type="ECO:0000313" key="2">
    <source>
        <dbReference type="EMBL" id="CRL01118.1"/>
    </source>
</evidence>
<dbReference type="Proteomes" id="UP000183832">
    <property type="component" value="Unassembled WGS sequence"/>
</dbReference>
<feature type="domain" description="DUF753" evidence="1">
    <location>
        <begin position="922"/>
        <end position="995"/>
    </location>
</feature>
<feature type="domain" description="DUF753" evidence="1">
    <location>
        <begin position="1404"/>
        <end position="1478"/>
    </location>
</feature>
<feature type="domain" description="DUF753" evidence="1">
    <location>
        <begin position="840"/>
        <end position="912"/>
    </location>
</feature>
<dbReference type="Pfam" id="PF05444">
    <property type="entry name" value="DUF753"/>
    <property type="match status" value="15"/>
</dbReference>
<name>A0A1J1IPU7_9DIPT</name>
<feature type="domain" description="DUF753" evidence="1">
    <location>
        <begin position="123"/>
        <end position="195"/>
    </location>
</feature>
<protein>
    <submittedName>
        <fullName evidence="2">CLUMA_CG014195, isoform A</fullName>
    </submittedName>
</protein>
<feature type="domain" description="DUF753" evidence="1">
    <location>
        <begin position="1239"/>
        <end position="1310"/>
    </location>
</feature>
<dbReference type="InterPro" id="IPR008472">
    <property type="entry name" value="DUF753"/>
</dbReference>
<feature type="domain" description="DUF753" evidence="1">
    <location>
        <begin position="44"/>
        <end position="112"/>
    </location>
</feature>
<accession>A0A1J1IPU7</accession>
<dbReference type="EMBL" id="CVRI01000055">
    <property type="protein sequence ID" value="CRL01118.1"/>
    <property type="molecule type" value="Genomic_DNA"/>
</dbReference>
<feature type="domain" description="DUF753" evidence="1">
    <location>
        <begin position="599"/>
        <end position="672"/>
    </location>
</feature>
<gene>
    <name evidence="2" type="primary">putative GA12325</name>
    <name evidence="2" type="ORF">CLUMA_CG014195</name>
</gene>
<sequence>VILKSCYSDIPETIRELCNDSDVIDCNRCSGDNCNDDTVRRGTKCYTCSGLNCLIIDSPTNIVDCQSSCYIGINENGETTRGCASDFNNPDQCSFDKNSPNECFVCAEDKCNAIIYPLAGRLVCYNCREGNCGLSDDKLQYCPIYNQDERCVTVFDDGADEVIARSCLSVLDNQFREACYTKPSNCFKCDSPKCNIDESKSKTEYCIGCDSEDDPKCLEDDVTQEKRCSTNKCFTRLKDKSEDYFGRHIERGCLDDLEQTRECLEPDCISCTGRNCNNKIFPEDRISCKYCELSQCENEMTDKICNQYVDNEACFTFFGEEGEVIYKDCFSDAPFETRKVCDNSTDLGCTKCEGNLCNIDTVRRGSKCYKCSGIDCFIPLITNVIECLSGCYVGVNEDGFPLRDCADAIPDSLSCGTKNFFCMICFGDFCNSNVFPIQNRRTCLKCKNEECETLQTISQYCEKFNPDEKCVTIFDEYESVIERGCSSTLANLNMCSYDNPNCLHCGFDECNVETSPTEKYHCVSCSSSGNAKCVTNPMETSIQSCPVEQCYSKLLPADGNGQHIERGCASQISSCSRDSCEICNGEMCNVNIFPSDRHSCFFCSGDHCAFGHSTQQQCVLYNQSDNKCVTIFGDKSEVIYRDCYVDAAQGTKNICDNLNDLTCTQCSGINCNNDLERRGTKCLKCEGLECFNVIDTSNSIDCSGNGCYVGLNEKGETKRDCADEVFNENCVTNDDEDGVCLICKDDYCNAIAFPMTNRLMCKTCVSDSCEYNQLDNKYCETISSVERCVTVFDNNEKVIERGCLSTIQNIALCSENSPNCIKCNFSECNIQESKEQMFYCVSCNSQDDPACVLSSETPTITSCKTNQCYSKLISIYAESPWQYVEKGCVSDLQSTTTCSDETCTICDGDRCNNILYPSDRFSCFSCHSSSCEMPSITSSICKLYNREQQGCITLFGMEDEVFYRGCYSDAADGTRKVCDDESQLLCSFCNTDNCNSDTKRRGRKCFQCEGLSCFQPVYPSDAIDCLSNCYIGINQNGENVRGCESSFINTTSCGNRDADDDQCYVCDDDFCNGIQFPLRNRLQCHTCSEEDNCTDDDENLEYCQRYSEHERCVTVFSEDDKVIERGCLSSIQNQQYCDQNYDNCLQCSSTACNKINSKISRTCVTCDSKQNVECIVEPSSMPTKNCRKGCYTMIINGNLIRGCLDDVDDDFKCSIDNNCNYCNDIEKCNSENYPKDRKRCLTCNGTNSCNNPTSQLCTRYEINDSCVTIFNRYQVEKKGCLADQSLEDQVVCSDSTNGLCASCSHKDNCNIATVRSDENCIICNSALDSKCAQTPNELNVEHCSSESNGECFARIEGSLTIRGCKGDLSLPDFIECNDNKNSSQCLIAFGQGSNDGMVPRNRLTCYHCDSKIDPGCVEDQVEQTNNKPLPCKNYLSPEKCFILKYHDGNIVRGCVADFSADICQQGTCTKTCEEPDCNFNHSIINKVDVICLSLSIIFYLIMK</sequence>
<feature type="domain" description="DUF753" evidence="1">
    <location>
        <begin position="1319"/>
        <end position="1387"/>
    </location>
</feature>
<evidence type="ECO:0000259" key="1">
    <source>
        <dbReference type="Pfam" id="PF05444"/>
    </source>
</evidence>
<evidence type="ECO:0000313" key="3">
    <source>
        <dbReference type="Proteomes" id="UP000183832"/>
    </source>
</evidence>
<keyword evidence="3" id="KW-1185">Reference proteome</keyword>
<feature type="domain" description="DUF753" evidence="1">
    <location>
        <begin position="521"/>
        <end position="589"/>
    </location>
</feature>
<dbReference type="PANTHER" id="PTHR21721">
    <property type="entry name" value="GH09876P-RELATED"/>
    <property type="match status" value="1"/>
</dbReference>
<feature type="domain" description="DUF753" evidence="1">
    <location>
        <begin position="1082"/>
        <end position="1153"/>
    </location>
</feature>
<feature type="domain" description="DUF753" evidence="1">
    <location>
        <begin position="206"/>
        <end position="277"/>
    </location>
</feature>
<feature type="domain" description="DUF753" evidence="1">
    <location>
        <begin position="1162"/>
        <end position="1229"/>
    </location>
</feature>
<reference evidence="2 3" key="1">
    <citation type="submission" date="2015-04" db="EMBL/GenBank/DDBJ databases">
        <authorList>
            <person name="Syromyatnikov M.Y."/>
            <person name="Popov V.N."/>
        </authorList>
    </citation>
    <scope>NUCLEOTIDE SEQUENCE [LARGE SCALE GENOMIC DNA]</scope>
</reference>
<organism evidence="2 3">
    <name type="scientific">Clunio marinus</name>
    <dbReference type="NCBI Taxonomy" id="568069"/>
    <lineage>
        <taxon>Eukaryota</taxon>
        <taxon>Metazoa</taxon>
        <taxon>Ecdysozoa</taxon>
        <taxon>Arthropoda</taxon>
        <taxon>Hexapoda</taxon>
        <taxon>Insecta</taxon>
        <taxon>Pterygota</taxon>
        <taxon>Neoptera</taxon>
        <taxon>Endopterygota</taxon>
        <taxon>Diptera</taxon>
        <taxon>Nematocera</taxon>
        <taxon>Chironomoidea</taxon>
        <taxon>Chironomidae</taxon>
        <taxon>Clunio</taxon>
    </lineage>
</organism>
<feature type="non-terminal residue" evidence="2">
    <location>
        <position position="1"/>
    </location>
</feature>
<dbReference type="OrthoDB" id="7730284at2759"/>
<feature type="domain" description="DUF753" evidence="1">
    <location>
        <begin position="442"/>
        <end position="511"/>
    </location>
</feature>
<proteinExistence type="predicted"/>
<feature type="domain" description="DUF753" evidence="1">
    <location>
        <begin position="287"/>
        <end position="358"/>
    </location>
</feature>
<feature type="domain" description="DUF753" evidence="1">
    <location>
        <begin position="760"/>
        <end position="829"/>
    </location>
</feature>